<evidence type="ECO:0000313" key="3">
    <source>
        <dbReference type="Proteomes" id="UP000033649"/>
    </source>
</evidence>
<sequence length="228" mass="23154">MSGYWIDDDANPFNQMSWTRGGGGYDNSGTHKSNELRSEAMEGAGAAALPHFANAGVAAASTPGLSYVVVGDNVLRVDGRNAPGSGPGVGQAATGSGDTSGPGAGAVASTSARTSGAGSSLVINSGGLKTTDLFVGGRKLAKDEGTSDGGDFEDRWGEWGGAIAGIGVMLSDHWQILQEYNRASVEAEPLRGGGGFDRIVKSWGEMVQQNSSARLRQDGVVVKTGGGF</sequence>
<dbReference type="EMBL" id="JZEY01000054">
    <property type="protein sequence ID" value="KKB09523.1"/>
    <property type="molecule type" value="Genomic_DNA"/>
</dbReference>
<organism evidence="2 3">
    <name type="scientific">Devosia chinhatensis</name>
    <dbReference type="NCBI Taxonomy" id="429727"/>
    <lineage>
        <taxon>Bacteria</taxon>
        <taxon>Pseudomonadati</taxon>
        <taxon>Pseudomonadota</taxon>
        <taxon>Alphaproteobacteria</taxon>
        <taxon>Hyphomicrobiales</taxon>
        <taxon>Devosiaceae</taxon>
        <taxon>Devosia</taxon>
    </lineage>
</organism>
<comment type="caution">
    <text evidence="2">The sequence shown here is derived from an EMBL/GenBank/DDBJ whole genome shotgun (WGS) entry which is preliminary data.</text>
</comment>
<dbReference type="Proteomes" id="UP000033649">
    <property type="component" value="Unassembled WGS sequence"/>
</dbReference>
<feature type="region of interest" description="Disordered" evidence="1">
    <location>
        <begin position="80"/>
        <end position="111"/>
    </location>
</feature>
<evidence type="ECO:0000256" key="1">
    <source>
        <dbReference type="SAM" id="MobiDB-lite"/>
    </source>
</evidence>
<gene>
    <name evidence="2" type="ORF">VE26_06350</name>
</gene>
<dbReference type="RefSeq" id="WP_046104217.1">
    <property type="nucleotide sequence ID" value="NZ_JZEY01000054.1"/>
</dbReference>
<accession>A0A0F5FL62</accession>
<dbReference type="PATRIC" id="fig|429727.3.peg.1313"/>
<reference evidence="2 3" key="1">
    <citation type="submission" date="2015-03" db="EMBL/GenBank/DDBJ databases">
        <authorList>
            <person name="Hassan Y."/>
            <person name="Lepp D."/>
            <person name="Li X.-Z."/>
            <person name="Zhou T."/>
        </authorList>
    </citation>
    <scope>NUCLEOTIDE SEQUENCE [LARGE SCALE GENOMIC DNA]</scope>
    <source>
        <strain evidence="2 3">IPL18</strain>
    </source>
</reference>
<proteinExistence type="predicted"/>
<dbReference type="AlphaFoldDB" id="A0A0F5FL62"/>
<name>A0A0F5FL62_9HYPH</name>
<protein>
    <submittedName>
        <fullName evidence="2">Uncharacterized protein</fullName>
    </submittedName>
</protein>
<evidence type="ECO:0000313" key="2">
    <source>
        <dbReference type="EMBL" id="KKB09523.1"/>
    </source>
</evidence>
<dbReference type="STRING" id="429727.VE26_06350"/>
<keyword evidence="3" id="KW-1185">Reference proteome</keyword>